<dbReference type="Proteomes" id="UP000673691">
    <property type="component" value="Unassembled WGS sequence"/>
</dbReference>
<feature type="non-terminal residue" evidence="2">
    <location>
        <position position="155"/>
    </location>
</feature>
<dbReference type="OrthoDB" id="434258at2759"/>
<reference evidence="2 3" key="1">
    <citation type="journal article" name="Sci. Rep.">
        <title>Genome-scale phylogenetic analyses confirm Olpidium as the closest living zoosporic fungus to the non-flagellated, terrestrial fungi.</title>
        <authorList>
            <person name="Chang Y."/>
            <person name="Rochon D."/>
            <person name="Sekimoto S."/>
            <person name="Wang Y."/>
            <person name="Chovatia M."/>
            <person name="Sandor L."/>
            <person name="Salamov A."/>
            <person name="Grigoriev I.V."/>
            <person name="Stajich J.E."/>
            <person name="Spatafora J.W."/>
        </authorList>
    </citation>
    <scope>NUCLEOTIDE SEQUENCE [LARGE SCALE GENOMIC DNA]</scope>
    <source>
        <strain evidence="2">S191</strain>
    </source>
</reference>
<sequence length="155" mass="15920">MTAAAAVSADDLDLSFETVLFGAGEKGGGEDAPPRASSSSASAAAFSPAGGDGGVEHAGDAANANRRRFSAGAVRSQPHHPQQQQDGGGGGVVGPGRPRNNRNPRHSFSGCVGPTANQREEEGISKPYAFNYHYDNGVFRGLAFANYTTPEETDA</sequence>
<proteinExistence type="predicted"/>
<keyword evidence="3" id="KW-1185">Reference proteome</keyword>
<feature type="compositionally biased region" description="Low complexity" evidence="1">
    <location>
        <begin position="74"/>
        <end position="85"/>
    </location>
</feature>
<organism evidence="2 3">
    <name type="scientific">Olpidium bornovanus</name>
    <dbReference type="NCBI Taxonomy" id="278681"/>
    <lineage>
        <taxon>Eukaryota</taxon>
        <taxon>Fungi</taxon>
        <taxon>Fungi incertae sedis</taxon>
        <taxon>Olpidiomycota</taxon>
        <taxon>Olpidiomycotina</taxon>
        <taxon>Olpidiomycetes</taxon>
        <taxon>Olpidiales</taxon>
        <taxon>Olpidiaceae</taxon>
        <taxon>Olpidium</taxon>
    </lineage>
</organism>
<evidence type="ECO:0000313" key="3">
    <source>
        <dbReference type="Proteomes" id="UP000673691"/>
    </source>
</evidence>
<feature type="region of interest" description="Disordered" evidence="1">
    <location>
        <begin position="22"/>
        <end position="120"/>
    </location>
</feature>
<evidence type="ECO:0000256" key="1">
    <source>
        <dbReference type="SAM" id="MobiDB-lite"/>
    </source>
</evidence>
<dbReference type="EMBL" id="JAEFCI010002565">
    <property type="protein sequence ID" value="KAG5462148.1"/>
    <property type="molecule type" value="Genomic_DNA"/>
</dbReference>
<feature type="compositionally biased region" description="Low complexity" evidence="1">
    <location>
        <begin position="34"/>
        <end position="49"/>
    </location>
</feature>
<dbReference type="AlphaFoldDB" id="A0A8H7ZZ15"/>
<comment type="caution">
    <text evidence="2">The sequence shown here is derived from an EMBL/GenBank/DDBJ whole genome shotgun (WGS) entry which is preliminary data.</text>
</comment>
<protein>
    <submittedName>
        <fullName evidence="2">Uncharacterized protein</fullName>
    </submittedName>
</protein>
<evidence type="ECO:0000313" key="2">
    <source>
        <dbReference type="EMBL" id="KAG5462148.1"/>
    </source>
</evidence>
<accession>A0A8H7ZZ15</accession>
<gene>
    <name evidence="2" type="ORF">BJ554DRAFT_5556</name>
</gene>
<name>A0A8H7ZZ15_9FUNG</name>